<reference evidence="9" key="1">
    <citation type="submission" date="2015-08" db="EMBL/GenBank/DDBJ databases">
        <authorList>
            <person name="Varghese N."/>
        </authorList>
    </citation>
    <scope>NUCLEOTIDE SEQUENCE [LARGE SCALE GENOMIC DNA]</scope>
    <source>
        <strain evidence="9">DSM 27808</strain>
    </source>
</reference>
<accession>A0A0K6H256</accession>
<dbReference type="GO" id="GO:0005886">
    <property type="term" value="C:plasma membrane"/>
    <property type="evidence" value="ECO:0007669"/>
    <property type="project" value="UniProtKB-SubCell"/>
</dbReference>
<keyword evidence="9" id="KW-1185">Reference proteome</keyword>
<feature type="transmembrane region" description="Helical" evidence="6">
    <location>
        <begin position="236"/>
        <end position="257"/>
    </location>
</feature>
<keyword evidence="2" id="KW-1003">Cell membrane</keyword>
<evidence type="ECO:0000313" key="8">
    <source>
        <dbReference type="EMBL" id="CUA84975.1"/>
    </source>
</evidence>
<dbReference type="PANTHER" id="PTHR30619:SF1">
    <property type="entry name" value="RECOMBINATION PROTEIN 2"/>
    <property type="match status" value="1"/>
</dbReference>
<dbReference type="EMBL" id="CYHB01000002">
    <property type="protein sequence ID" value="CUA84975.1"/>
    <property type="molecule type" value="Genomic_DNA"/>
</dbReference>
<keyword evidence="3 6" id="KW-0812">Transmembrane</keyword>
<dbReference type="RefSeq" id="WP_055438733.1">
    <property type="nucleotide sequence ID" value="NZ_CYHB01000002.1"/>
</dbReference>
<dbReference type="SUPFAM" id="SSF56281">
    <property type="entry name" value="Metallo-hydrolase/oxidoreductase"/>
    <property type="match status" value="1"/>
</dbReference>
<dbReference type="InterPro" id="IPR036866">
    <property type="entry name" value="RibonucZ/Hydroxyglut_hydro"/>
</dbReference>
<feature type="transmembrane region" description="Helical" evidence="6">
    <location>
        <begin position="278"/>
        <end position="295"/>
    </location>
</feature>
<sequence>MDRWLCAALFGYSLSFFFSKQLVLAQWLWLAIFVALTAIGLTWWLDWRQRSLMLVLGCVLCGIAWGTGNAYLHFQRQLPPHLWQQTLPIVVDITEITQIGEQYWRVEGTLVSAANEYTPKQPQLRLNWYEPPAQLEPPQAGTRWQFLARLKAPQGVRNDGSFLYHRYLVSRQIHGLGSIRNGFYVSGEASWRQLLFERLQPLAPHLRQFGVLLALIMGERQALTFDQWQMYQRTGLAHLIAISGLHLSLVAGGVLFASHSLGRYAARSRRRREQLNSWQVGVLIALVAALGYAALAGFATATLRAFAMFAVVIVHKHYAIHTPMSRVLLRSIGVVVLFEPFAWLQPGFWLSVTAVATIMLMHWRWPQIHGRWRALRELWRLELVLTLLMWPLTAMLFGGLPVLAPLTNLVVVPIIAMWVLPLSLFAMLAALCNSLAIAGGLLWLAEQPLNLLQPILRYLGSATWQWLPSTVTGPVLLIGLLVVVWLWPWRWRWKFSLSAALVLSLLVIQQLTRQRSDLILHILDVDQGSAMVLQQGATALLIDTGANWELGGNMAERVIIPFLQHHQLTPEVAFVSHTDNDHNGGVALLKQLYPRVRWFGSGTGSPCVAGQSGQWKKAHWQVLHPRTVTDNSNNDDSCVLLLTINDTRVLLPGDITKGAERQLLAHAANVKADILVLPHHGSNSSSEGYFLSGVAPQHAIASRGRNNAYGMVAEPVKQRLRQRNISLLDTALGGQLSISFQAGSYEIEQPWAGRHRAWFDADN</sequence>
<evidence type="ECO:0000256" key="6">
    <source>
        <dbReference type="SAM" id="Phobius"/>
    </source>
</evidence>
<feature type="transmembrane region" description="Helical" evidence="6">
    <location>
        <begin position="415"/>
        <end position="445"/>
    </location>
</feature>
<evidence type="ECO:0000256" key="5">
    <source>
        <dbReference type="ARBA" id="ARBA00023136"/>
    </source>
</evidence>
<feature type="transmembrane region" description="Helical" evidence="6">
    <location>
        <begin position="466"/>
        <end position="487"/>
    </location>
</feature>
<dbReference type="SMART" id="SM00849">
    <property type="entry name" value="Lactamase_B"/>
    <property type="match status" value="1"/>
</dbReference>
<dbReference type="InterPro" id="IPR004477">
    <property type="entry name" value="ComEC_N"/>
</dbReference>
<feature type="transmembrane region" description="Helical" evidence="6">
    <location>
        <begin position="52"/>
        <end position="72"/>
    </location>
</feature>
<evidence type="ECO:0000256" key="4">
    <source>
        <dbReference type="ARBA" id="ARBA00022989"/>
    </source>
</evidence>
<evidence type="ECO:0000259" key="7">
    <source>
        <dbReference type="SMART" id="SM00849"/>
    </source>
</evidence>
<evidence type="ECO:0000256" key="1">
    <source>
        <dbReference type="ARBA" id="ARBA00004651"/>
    </source>
</evidence>
<dbReference type="Pfam" id="PF03772">
    <property type="entry name" value="Competence"/>
    <property type="match status" value="1"/>
</dbReference>
<dbReference type="InterPro" id="IPR035681">
    <property type="entry name" value="ComA-like_MBL"/>
</dbReference>
<dbReference type="InterPro" id="IPR001279">
    <property type="entry name" value="Metallo-B-lactamas"/>
</dbReference>
<dbReference type="CDD" id="cd07731">
    <property type="entry name" value="ComA-like_MBL-fold"/>
    <property type="match status" value="1"/>
</dbReference>
<dbReference type="OrthoDB" id="9761531at2"/>
<keyword evidence="4 6" id="KW-1133">Transmembrane helix</keyword>
<gene>
    <name evidence="8" type="ORF">Ga0061064_1071</name>
</gene>
<feature type="domain" description="Metallo-beta-lactamase" evidence="7">
    <location>
        <begin position="527"/>
        <end position="698"/>
    </location>
</feature>
<feature type="transmembrane region" description="Helical" evidence="6">
    <location>
        <begin position="349"/>
        <end position="366"/>
    </location>
</feature>
<name>A0A0K6H256_9GAMM</name>
<dbReference type="InterPro" id="IPR004797">
    <property type="entry name" value="Competence_ComEC/Rec2"/>
</dbReference>
<dbReference type="Pfam" id="PF00753">
    <property type="entry name" value="Lactamase_B"/>
    <property type="match status" value="1"/>
</dbReference>
<keyword evidence="5 6" id="KW-0472">Membrane</keyword>
<protein>
    <submittedName>
        <fullName evidence="8">DNA internalization-related competence protein ComEC/Rec2</fullName>
    </submittedName>
</protein>
<dbReference type="NCBIfam" id="TIGR00360">
    <property type="entry name" value="ComEC_N-term"/>
    <property type="match status" value="1"/>
</dbReference>
<comment type="subcellular location">
    <subcellularLocation>
        <location evidence="1">Cell membrane</location>
        <topology evidence="1">Multi-pass membrane protein</topology>
    </subcellularLocation>
</comment>
<evidence type="ECO:0000256" key="3">
    <source>
        <dbReference type="ARBA" id="ARBA00022692"/>
    </source>
</evidence>
<dbReference type="InterPro" id="IPR052159">
    <property type="entry name" value="Competence_DNA_uptake"/>
</dbReference>
<dbReference type="AlphaFoldDB" id="A0A0K6H256"/>
<dbReference type="Pfam" id="PF13567">
    <property type="entry name" value="DUF4131"/>
    <property type="match status" value="1"/>
</dbReference>
<feature type="transmembrane region" description="Helical" evidence="6">
    <location>
        <begin position="27"/>
        <end position="45"/>
    </location>
</feature>
<dbReference type="PANTHER" id="PTHR30619">
    <property type="entry name" value="DNA INTERNALIZATION/COMPETENCE PROTEIN COMEC/REC2"/>
    <property type="match status" value="1"/>
</dbReference>
<dbReference type="GO" id="GO:0030420">
    <property type="term" value="P:establishment of competence for transformation"/>
    <property type="evidence" value="ECO:0007669"/>
    <property type="project" value="InterPro"/>
</dbReference>
<proteinExistence type="predicted"/>
<dbReference type="Gene3D" id="3.60.15.10">
    <property type="entry name" value="Ribonuclease Z/Hydroxyacylglutathione hydrolase-like"/>
    <property type="match status" value="2"/>
</dbReference>
<evidence type="ECO:0000313" key="9">
    <source>
        <dbReference type="Proteomes" id="UP000182598"/>
    </source>
</evidence>
<organism evidence="8 9">
    <name type="scientific">Pseudidiomarina woesei</name>
    <dbReference type="NCBI Taxonomy" id="1381080"/>
    <lineage>
        <taxon>Bacteria</taxon>
        <taxon>Pseudomonadati</taxon>
        <taxon>Pseudomonadota</taxon>
        <taxon>Gammaproteobacteria</taxon>
        <taxon>Alteromonadales</taxon>
        <taxon>Idiomarinaceae</taxon>
        <taxon>Pseudidiomarina</taxon>
    </lineage>
</organism>
<evidence type="ECO:0000256" key="2">
    <source>
        <dbReference type="ARBA" id="ARBA00022475"/>
    </source>
</evidence>
<dbReference type="Proteomes" id="UP000182598">
    <property type="component" value="Unassembled WGS sequence"/>
</dbReference>
<dbReference type="NCBIfam" id="TIGR00361">
    <property type="entry name" value="ComEC_Rec2"/>
    <property type="match status" value="1"/>
</dbReference>
<feature type="transmembrane region" description="Helical" evidence="6">
    <location>
        <begin position="378"/>
        <end position="403"/>
    </location>
</feature>
<dbReference type="InterPro" id="IPR025405">
    <property type="entry name" value="DUF4131"/>
</dbReference>